<name>A0AA45V6C6_BIFLN</name>
<reference evidence="2 3" key="1">
    <citation type="submission" date="2016-10" db="EMBL/GenBank/DDBJ databases">
        <authorList>
            <person name="Varghese N."/>
            <person name="Submissions S."/>
        </authorList>
    </citation>
    <scope>NUCLEOTIDE SEQUENCE [LARGE SCALE GENOMIC DNA]</scope>
    <source>
        <strain evidence="2 3">DSM 20219</strain>
    </source>
</reference>
<feature type="region of interest" description="Disordered" evidence="1">
    <location>
        <begin position="1"/>
        <end position="32"/>
    </location>
</feature>
<evidence type="ECO:0000313" key="2">
    <source>
        <dbReference type="EMBL" id="SEB39417.1"/>
    </source>
</evidence>
<feature type="compositionally biased region" description="Basic and acidic residues" evidence="1">
    <location>
        <begin position="13"/>
        <end position="28"/>
    </location>
</feature>
<dbReference type="Proteomes" id="UP000182842">
    <property type="component" value="Unassembled WGS sequence"/>
</dbReference>
<dbReference type="AlphaFoldDB" id="A0AA45V6C6"/>
<protein>
    <submittedName>
        <fullName evidence="2">Uncharacterized protein</fullName>
    </submittedName>
</protein>
<accession>A0AA45V6C6</accession>
<dbReference type="EMBL" id="FNRW01000002">
    <property type="protein sequence ID" value="SEB39417.1"/>
    <property type="molecule type" value="Genomic_DNA"/>
</dbReference>
<evidence type="ECO:0000256" key="1">
    <source>
        <dbReference type="SAM" id="MobiDB-lite"/>
    </source>
</evidence>
<sequence>MPSHQSASPSAIDRSRAAFHEGVYEPERSNAALTSGHRWNEYRSIRKNLL</sequence>
<comment type="caution">
    <text evidence="2">The sequence shown here is derived from an EMBL/GenBank/DDBJ whole genome shotgun (WGS) entry which is preliminary data.</text>
</comment>
<organism evidence="2 3">
    <name type="scientific">Bifidobacterium longum</name>
    <dbReference type="NCBI Taxonomy" id="216816"/>
    <lineage>
        <taxon>Bacteria</taxon>
        <taxon>Bacillati</taxon>
        <taxon>Actinomycetota</taxon>
        <taxon>Actinomycetes</taxon>
        <taxon>Bifidobacteriales</taxon>
        <taxon>Bifidobacteriaceae</taxon>
        <taxon>Bifidobacterium</taxon>
    </lineage>
</organism>
<proteinExistence type="predicted"/>
<gene>
    <name evidence="2" type="ORF">SAMN04489748_0892</name>
</gene>
<evidence type="ECO:0000313" key="3">
    <source>
        <dbReference type="Proteomes" id="UP000182842"/>
    </source>
</evidence>